<name>A0A1M5M438_9FLAO</name>
<reference evidence="3" key="1">
    <citation type="submission" date="2016-11" db="EMBL/GenBank/DDBJ databases">
        <authorList>
            <person name="Varghese N."/>
            <person name="Submissions S."/>
        </authorList>
    </citation>
    <scope>NUCLEOTIDE SEQUENCE [LARGE SCALE GENOMIC DNA]</scope>
    <source>
        <strain evidence="3">YR203</strain>
    </source>
</reference>
<evidence type="ECO:0000256" key="1">
    <source>
        <dbReference type="SAM" id="Phobius"/>
    </source>
</evidence>
<keyword evidence="1" id="KW-0812">Transmembrane</keyword>
<feature type="transmembrane region" description="Helical" evidence="1">
    <location>
        <begin position="9"/>
        <end position="26"/>
    </location>
</feature>
<sequence>MKEKQKPKIWEILIGFIGLIGLFMLFHGMGGKIKGTKRISPFNADYFVGGLCILIPIYFYIFSKFKNEEGFSLKNFNRKLVITDIKKYRISGEIDLSKAVIESFVFGIGKTQNDYVNIFYNKVDIEFVKTKIIVEYTGGDAPATVTAFTNIDKITLTEIFQKQQSSATIYFDKYIPTDYYLDLEFLEGWEIQNESGK</sequence>
<feature type="transmembrane region" description="Helical" evidence="1">
    <location>
        <begin position="46"/>
        <end position="63"/>
    </location>
</feature>
<organism evidence="2 3">
    <name type="scientific">Chryseobacterium vrystaatense</name>
    <dbReference type="NCBI Taxonomy" id="307480"/>
    <lineage>
        <taxon>Bacteria</taxon>
        <taxon>Pseudomonadati</taxon>
        <taxon>Bacteroidota</taxon>
        <taxon>Flavobacteriia</taxon>
        <taxon>Flavobacteriales</taxon>
        <taxon>Weeksellaceae</taxon>
        <taxon>Chryseobacterium group</taxon>
        <taxon>Chryseobacterium</taxon>
    </lineage>
</organism>
<evidence type="ECO:0000313" key="2">
    <source>
        <dbReference type="EMBL" id="SHG72067.1"/>
    </source>
</evidence>
<keyword evidence="1" id="KW-1133">Transmembrane helix</keyword>
<accession>A0A1M5M438</accession>
<dbReference type="Proteomes" id="UP000184108">
    <property type="component" value="Unassembled WGS sequence"/>
</dbReference>
<dbReference type="AlphaFoldDB" id="A0A1M5M438"/>
<keyword evidence="1" id="KW-0472">Membrane</keyword>
<proteinExistence type="predicted"/>
<dbReference type="EMBL" id="FQVE01000007">
    <property type="protein sequence ID" value="SHG72067.1"/>
    <property type="molecule type" value="Genomic_DNA"/>
</dbReference>
<gene>
    <name evidence="2" type="ORF">SAMN02787073_4731</name>
</gene>
<evidence type="ECO:0000313" key="3">
    <source>
        <dbReference type="Proteomes" id="UP000184108"/>
    </source>
</evidence>
<protein>
    <submittedName>
        <fullName evidence="2">Uncharacterized protein</fullName>
    </submittedName>
</protein>
<dbReference type="RefSeq" id="WP_139260037.1">
    <property type="nucleotide sequence ID" value="NZ_FQVE01000007.1"/>
</dbReference>